<evidence type="ECO:0000256" key="12">
    <source>
        <dbReference type="ARBA" id="ARBA00048140"/>
    </source>
</evidence>
<proteinExistence type="inferred from homology"/>
<dbReference type="SUPFAM" id="SSF51735">
    <property type="entry name" value="NAD(P)-binding Rossmann-fold domains"/>
    <property type="match status" value="1"/>
</dbReference>
<accession>A0ABD0J8T0</accession>
<evidence type="ECO:0000256" key="2">
    <source>
        <dbReference type="ARBA" id="ARBA00023002"/>
    </source>
</evidence>
<evidence type="ECO:0000256" key="17">
    <source>
        <dbReference type="ARBA" id="ARBA00048611"/>
    </source>
</evidence>
<evidence type="ECO:0000256" key="15">
    <source>
        <dbReference type="ARBA" id="ARBA00048393"/>
    </source>
</evidence>
<dbReference type="PANTHER" id="PTHR44229:SF4">
    <property type="entry name" value="15-HYDROXYPROSTAGLANDIN DEHYDROGENASE [NAD(+)]"/>
    <property type="match status" value="1"/>
</dbReference>
<dbReference type="GO" id="GO:0016404">
    <property type="term" value="F:15-hydroxyprostaglandin dehydrogenase (NAD+) activity"/>
    <property type="evidence" value="ECO:0007669"/>
    <property type="project" value="UniProtKB-EC"/>
</dbReference>
<evidence type="ECO:0000256" key="11">
    <source>
        <dbReference type="ARBA" id="ARBA00048008"/>
    </source>
</evidence>
<comment type="caution">
    <text evidence="22">The sequence shown here is derived from an EMBL/GenBank/DDBJ whole genome shotgun (WGS) entry which is preliminary data.</text>
</comment>
<organism evidence="22 23">
    <name type="scientific">Batillaria attramentaria</name>
    <dbReference type="NCBI Taxonomy" id="370345"/>
    <lineage>
        <taxon>Eukaryota</taxon>
        <taxon>Metazoa</taxon>
        <taxon>Spiralia</taxon>
        <taxon>Lophotrochozoa</taxon>
        <taxon>Mollusca</taxon>
        <taxon>Gastropoda</taxon>
        <taxon>Caenogastropoda</taxon>
        <taxon>Sorbeoconcha</taxon>
        <taxon>Cerithioidea</taxon>
        <taxon>Batillariidae</taxon>
        <taxon>Batillaria</taxon>
    </lineage>
</organism>
<evidence type="ECO:0000256" key="13">
    <source>
        <dbReference type="ARBA" id="ARBA00048144"/>
    </source>
</evidence>
<comment type="catalytic activity">
    <reaction evidence="10">
        <text>resolvin D1 + NAD(+) = 8-oxoresolvin D1 + NADH + H(+)</text>
        <dbReference type="Rhea" id="RHEA:50124"/>
        <dbReference type="ChEBI" id="CHEBI:15378"/>
        <dbReference type="ChEBI" id="CHEBI:57540"/>
        <dbReference type="ChEBI" id="CHEBI:57945"/>
        <dbReference type="ChEBI" id="CHEBI:132079"/>
        <dbReference type="ChEBI" id="CHEBI:132080"/>
    </reaction>
    <physiologicalReaction direction="left-to-right" evidence="10">
        <dbReference type="Rhea" id="RHEA:50125"/>
    </physiologicalReaction>
</comment>
<reference evidence="22 23" key="1">
    <citation type="journal article" date="2023" name="Sci. Data">
        <title>Genome assembly of the Korean intertidal mud-creeper Batillaria attramentaria.</title>
        <authorList>
            <person name="Patra A.K."/>
            <person name="Ho P.T."/>
            <person name="Jun S."/>
            <person name="Lee S.J."/>
            <person name="Kim Y."/>
            <person name="Won Y.J."/>
        </authorList>
    </citation>
    <scope>NUCLEOTIDE SEQUENCE [LARGE SCALE GENOMIC DNA]</scope>
    <source>
        <strain evidence="22">Wonlab-2016</strain>
    </source>
</reference>
<evidence type="ECO:0000256" key="9">
    <source>
        <dbReference type="ARBA" id="ARBA00047325"/>
    </source>
</evidence>
<dbReference type="EC" id="1.1.1.232" evidence="4"/>
<dbReference type="EC" id="1.1.1.141" evidence="3"/>
<dbReference type="GO" id="GO:0047034">
    <property type="term" value="F:15-hydroxyicosatetraenoate dehydrogenase activity"/>
    <property type="evidence" value="ECO:0007669"/>
    <property type="project" value="UniProtKB-EC"/>
</dbReference>
<keyword evidence="2" id="KW-0560">Oxidoreductase</keyword>
<evidence type="ECO:0000256" key="3">
    <source>
        <dbReference type="ARBA" id="ARBA00038968"/>
    </source>
</evidence>
<evidence type="ECO:0000256" key="21">
    <source>
        <dbReference type="ARBA" id="ARBA00049188"/>
    </source>
</evidence>
<dbReference type="EMBL" id="JACVVK020000566">
    <property type="protein sequence ID" value="KAK7465898.1"/>
    <property type="molecule type" value="Genomic_DNA"/>
</dbReference>
<evidence type="ECO:0000256" key="19">
    <source>
        <dbReference type="ARBA" id="ARBA00048921"/>
    </source>
</evidence>
<gene>
    <name evidence="22" type="ORF">BaRGS_00037550</name>
</gene>
<evidence type="ECO:0000256" key="4">
    <source>
        <dbReference type="ARBA" id="ARBA00039060"/>
    </source>
</evidence>
<comment type="catalytic activity">
    <reaction evidence="14">
        <text>resolvin D1 + NAD(+) = 17-oxoresolvin D1 + NADH + H(+)</text>
        <dbReference type="Rhea" id="RHEA:50128"/>
        <dbReference type="ChEBI" id="CHEBI:15378"/>
        <dbReference type="ChEBI" id="CHEBI:57540"/>
        <dbReference type="ChEBI" id="CHEBI:57945"/>
        <dbReference type="ChEBI" id="CHEBI:132079"/>
        <dbReference type="ChEBI" id="CHEBI:132081"/>
    </reaction>
    <physiologicalReaction direction="left-to-right" evidence="14">
        <dbReference type="Rhea" id="RHEA:50129"/>
    </physiologicalReaction>
</comment>
<evidence type="ECO:0000256" key="5">
    <source>
        <dbReference type="ARBA" id="ARBA00040276"/>
    </source>
</evidence>
<evidence type="ECO:0000256" key="8">
    <source>
        <dbReference type="ARBA" id="ARBA00045705"/>
    </source>
</evidence>
<evidence type="ECO:0000313" key="23">
    <source>
        <dbReference type="Proteomes" id="UP001519460"/>
    </source>
</evidence>
<evidence type="ECO:0000256" key="1">
    <source>
        <dbReference type="ARBA" id="ARBA00006484"/>
    </source>
</evidence>
<dbReference type="InterPro" id="IPR036291">
    <property type="entry name" value="NAD(P)-bd_dom_sf"/>
</dbReference>
<protein>
    <recommendedName>
        <fullName evidence="5">15-hydroxyprostaglandin dehydrogenase [NAD(+)]</fullName>
        <ecNumber evidence="3">1.1.1.141</ecNumber>
        <ecNumber evidence="4">1.1.1.232</ecNumber>
    </recommendedName>
    <alternativeName>
        <fullName evidence="7">Eicosanoid/docosanoid dehydrogenase [NAD(+)]</fullName>
    </alternativeName>
    <alternativeName>
        <fullName evidence="6">Prostaglandin dehydrogenase 1</fullName>
    </alternativeName>
</protein>
<dbReference type="PRINTS" id="PR00081">
    <property type="entry name" value="GDHRDH"/>
</dbReference>
<comment type="catalytic activity">
    <reaction evidence="9">
        <text>prostaglandin E1 + NAD(+) = 15-oxoprostaglandin E1 + NADH + H(+)</text>
        <dbReference type="Rhea" id="RHEA:16477"/>
        <dbReference type="ChEBI" id="CHEBI:15378"/>
        <dbReference type="ChEBI" id="CHEBI:57397"/>
        <dbReference type="ChEBI" id="CHEBI:57401"/>
        <dbReference type="ChEBI" id="CHEBI:57540"/>
        <dbReference type="ChEBI" id="CHEBI:57945"/>
    </reaction>
    <physiologicalReaction direction="left-to-right" evidence="9">
        <dbReference type="Rhea" id="RHEA:16478"/>
    </physiologicalReaction>
</comment>
<dbReference type="InterPro" id="IPR002347">
    <property type="entry name" value="SDR_fam"/>
</dbReference>
<comment type="catalytic activity">
    <reaction evidence="12">
        <text>15-oxo-(5S,6R)-dihydroxy-(7E,9E,11Z)-eicosatrienoate + NADH + H(+) = (5S,6R,15S)-trihydroxy-(7E,9E,11Z)-eicosatrienoate + NAD(+)</text>
        <dbReference type="Rhea" id="RHEA:41596"/>
        <dbReference type="ChEBI" id="CHEBI:15378"/>
        <dbReference type="ChEBI" id="CHEBI:57540"/>
        <dbReference type="ChEBI" id="CHEBI:57945"/>
        <dbReference type="ChEBI" id="CHEBI:78325"/>
        <dbReference type="ChEBI" id="CHEBI:78329"/>
    </reaction>
    <physiologicalReaction direction="left-to-right" evidence="12">
        <dbReference type="Rhea" id="RHEA:41597"/>
    </physiologicalReaction>
</comment>
<comment type="function">
    <text evidence="8">Catalyzes the NAD-dependent dehydrogenation (oxidation) of a broad array of hydroxylated polyunsaturated fatty acids (mainly eicosanoids and docosanoids, including prostaglandins, lipoxins and resolvins), yielding their corresponding keto (oxo) metabolites. Decreases the levels of the pro-proliferative prostaglandins such as prostaglandin E2 (whose activity is increased in cancer because of an increase in the expression of cyclooxygenase 2) and generates oxo-fatty acid products that can profoundly influence cell function by abrogating pro-inflammatory cytokine expression. Converts resolvins E1, D1 and D2 to their oxo products, which represents a mode of resolvin inactivation. Resolvin E1 plays important roles during the resolution phase of acute inflammation, while resolvins D1 and D2 have a unique role in obesity-induced adipose inflammation.</text>
</comment>
<dbReference type="PANTHER" id="PTHR44229">
    <property type="entry name" value="15-HYDROXYPROSTAGLANDIN DEHYDROGENASE [NAD(+)]"/>
    <property type="match status" value="1"/>
</dbReference>
<dbReference type="Gene3D" id="3.40.50.720">
    <property type="entry name" value="NAD(P)-binding Rossmann-like Domain"/>
    <property type="match status" value="1"/>
</dbReference>
<dbReference type="Proteomes" id="UP001519460">
    <property type="component" value="Unassembled WGS sequence"/>
</dbReference>
<comment type="similarity">
    <text evidence="1">Belongs to the short-chain dehydrogenases/reductases (SDR) family.</text>
</comment>
<comment type="catalytic activity">
    <reaction evidence="16">
        <text>lipoxin A4 + NAD(+) = 15-oxo-(5S,6R)-dihydroxy-(7E,9E,11Z,13E)-eicosatetraenoate + NADH + H(+)</text>
        <dbReference type="Rhea" id="RHEA:41572"/>
        <dbReference type="ChEBI" id="CHEBI:15378"/>
        <dbReference type="ChEBI" id="CHEBI:57540"/>
        <dbReference type="ChEBI" id="CHEBI:57945"/>
        <dbReference type="ChEBI" id="CHEBI:67026"/>
        <dbReference type="ChEBI" id="CHEBI:78311"/>
    </reaction>
    <physiologicalReaction direction="left-to-right" evidence="16">
        <dbReference type="Rhea" id="RHEA:41573"/>
    </physiologicalReaction>
</comment>
<dbReference type="AlphaFoldDB" id="A0ABD0J8T0"/>
<evidence type="ECO:0000256" key="16">
    <source>
        <dbReference type="ARBA" id="ARBA00048535"/>
    </source>
</evidence>
<evidence type="ECO:0000256" key="7">
    <source>
        <dbReference type="ARBA" id="ARBA00042026"/>
    </source>
</evidence>
<evidence type="ECO:0000256" key="6">
    <source>
        <dbReference type="ARBA" id="ARBA00041812"/>
    </source>
</evidence>
<dbReference type="Pfam" id="PF00106">
    <property type="entry name" value="adh_short"/>
    <property type="match status" value="1"/>
</dbReference>
<comment type="catalytic activity">
    <reaction evidence="21">
        <text>resolvin E1 + NAD(+) = 18-oxo-resolvin E1 + NADH + H(+)</text>
        <dbReference type="Rhea" id="RHEA:49244"/>
        <dbReference type="ChEBI" id="CHEBI:15378"/>
        <dbReference type="ChEBI" id="CHEBI:57540"/>
        <dbReference type="ChEBI" id="CHEBI:57945"/>
        <dbReference type="ChEBI" id="CHEBI:91000"/>
        <dbReference type="ChEBI" id="CHEBI:91001"/>
    </reaction>
    <physiologicalReaction direction="left-to-right" evidence="21">
        <dbReference type="Rhea" id="RHEA:49245"/>
    </physiologicalReaction>
</comment>
<evidence type="ECO:0000256" key="20">
    <source>
        <dbReference type="ARBA" id="ARBA00049151"/>
    </source>
</evidence>
<evidence type="ECO:0000256" key="14">
    <source>
        <dbReference type="ARBA" id="ARBA00048170"/>
    </source>
</evidence>
<keyword evidence="23" id="KW-1185">Reference proteome</keyword>
<sequence>MAIELAGKSVFLTGGSRGIGRAILGAMLSKGARVLFCNANADRGREAEEFMKKKYGVDDVIFRQCDVRNADQLKKCFGEAVSTFGAVDICVNNAGLVDEKKWEKAIAVNTTAQIRGSLLALEHMRRDKGGRGGIIVNMSSIAGLMPIYNGPVYCATKHAIKHPKMKEFGVRWHCVCPGPIDTDFHNIVEGHIMDPQVIRDMFSQLMMDPSDFGEEFLKIIQNESTDDVITEVWKGKGVVYRKRLLVDSDGESNKMPVD</sequence>
<comment type="catalytic activity">
    <reaction evidence="13">
        <text>(11R)-hydroxy-(5Z,8Z,12E,14Z)-eicosatetraenoate + NAD(+) = 11-oxo-(5Z,8Z,12E,14Z)-eicosatetraenoate + NADH + H(+)</text>
        <dbReference type="Rhea" id="RHEA:48640"/>
        <dbReference type="ChEBI" id="CHEBI:15378"/>
        <dbReference type="ChEBI" id="CHEBI:57540"/>
        <dbReference type="ChEBI" id="CHEBI:57945"/>
        <dbReference type="ChEBI" id="CHEBI:78836"/>
        <dbReference type="ChEBI" id="CHEBI:90697"/>
    </reaction>
    <physiologicalReaction direction="left-to-right" evidence="13">
        <dbReference type="Rhea" id="RHEA:48641"/>
    </physiologicalReaction>
</comment>
<comment type="catalytic activity">
    <reaction evidence="15">
        <text>resolvin D2 + NAD(+) = 7-oxoresolvin D2 + NADH + H(+)</text>
        <dbReference type="Rhea" id="RHEA:53584"/>
        <dbReference type="ChEBI" id="CHEBI:15378"/>
        <dbReference type="ChEBI" id="CHEBI:57540"/>
        <dbReference type="ChEBI" id="CHEBI:57945"/>
        <dbReference type="ChEBI" id="CHEBI:133367"/>
        <dbReference type="ChEBI" id="CHEBI:137497"/>
    </reaction>
    <physiologicalReaction direction="left-to-right" evidence="15">
        <dbReference type="Rhea" id="RHEA:53585"/>
    </physiologicalReaction>
</comment>
<name>A0ABD0J8T0_9CAEN</name>
<comment type="catalytic activity">
    <reaction evidence="11">
        <text>14-hydroxy-(4Z,7Z,10Z,12E,16Z,19Z)-docosahexaenoate + NAD(+) = 14-oxo-(4Z,7Z,10Z,12E,16Z,19Z)-docosahexaenoate + NADH + H(+)</text>
        <dbReference type="Rhea" id="RHEA:48952"/>
        <dbReference type="ChEBI" id="CHEBI:15378"/>
        <dbReference type="ChEBI" id="CHEBI:57540"/>
        <dbReference type="ChEBI" id="CHEBI:57945"/>
        <dbReference type="ChEBI" id="CHEBI:90866"/>
        <dbReference type="ChEBI" id="CHEBI:90867"/>
    </reaction>
    <physiologicalReaction direction="left-to-right" evidence="11">
        <dbReference type="Rhea" id="RHEA:48953"/>
    </physiologicalReaction>
</comment>
<evidence type="ECO:0000256" key="18">
    <source>
        <dbReference type="ARBA" id="ARBA00048739"/>
    </source>
</evidence>
<comment type="catalytic activity">
    <reaction evidence="19">
        <text>resolvin D2 + NAD(+) = 16-oxoresolvin D2 + NADH + H(+)</text>
        <dbReference type="Rhea" id="RHEA:53588"/>
        <dbReference type="ChEBI" id="CHEBI:15378"/>
        <dbReference type="ChEBI" id="CHEBI:57540"/>
        <dbReference type="ChEBI" id="CHEBI:57945"/>
        <dbReference type="ChEBI" id="CHEBI:133367"/>
        <dbReference type="ChEBI" id="CHEBI:137498"/>
    </reaction>
    <physiologicalReaction direction="left-to-right" evidence="19">
        <dbReference type="Rhea" id="RHEA:53589"/>
    </physiologicalReaction>
</comment>
<comment type="catalytic activity">
    <reaction evidence="17">
        <text>prostaglandin A1 + NAD(+) = 15-oxo-prostaglandin A1 + NADH + H(+)</text>
        <dbReference type="Rhea" id="RHEA:41263"/>
        <dbReference type="ChEBI" id="CHEBI:15378"/>
        <dbReference type="ChEBI" id="CHEBI:57398"/>
        <dbReference type="ChEBI" id="CHEBI:57540"/>
        <dbReference type="ChEBI" id="CHEBI:57945"/>
        <dbReference type="ChEBI" id="CHEBI:85072"/>
    </reaction>
    <physiologicalReaction direction="left-to-right" evidence="17">
        <dbReference type="Rhea" id="RHEA:41264"/>
    </physiologicalReaction>
</comment>
<comment type="catalytic activity">
    <reaction evidence="18">
        <text>prostaglandin E2 + NAD(+) = 15-oxoprostaglandin E2 + NADH + H(+)</text>
        <dbReference type="Rhea" id="RHEA:11876"/>
        <dbReference type="ChEBI" id="CHEBI:15378"/>
        <dbReference type="ChEBI" id="CHEBI:57400"/>
        <dbReference type="ChEBI" id="CHEBI:57540"/>
        <dbReference type="ChEBI" id="CHEBI:57945"/>
        <dbReference type="ChEBI" id="CHEBI:606564"/>
        <dbReference type="EC" id="1.1.1.141"/>
    </reaction>
    <physiologicalReaction direction="left-to-right" evidence="18">
        <dbReference type="Rhea" id="RHEA:11877"/>
    </physiologicalReaction>
</comment>
<comment type="catalytic activity">
    <reaction evidence="20">
        <text>(15S)-hydroxy-(5Z,8Z,11Z,13E)-eicosatetraenoate + NAD(+) = 15-oxo-(5Z,8Z,11Z,13E)-eicosatetraenoate + NADH + H(+)</text>
        <dbReference type="Rhea" id="RHEA:23260"/>
        <dbReference type="ChEBI" id="CHEBI:15378"/>
        <dbReference type="ChEBI" id="CHEBI:57409"/>
        <dbReference type="ChEBI" id="CHEBI:57410"/>
        <dbReference type="ChEBI" id="CHEBI:57540"/>
        <dbReference type="ChEBI" id="CHEBI:57945"/>
        <dbReference type="EC" id="1.1.1.232"/>
    </reaction>
    <physiologicalReaction direction="left-to-right" evidence="20">
        <dbReference type="Rhea" id="RHEA:23261"/>
    </physiologicalReaction>
</comment>
<evidence type="ECO:0000256" key="10">
    <source>
        <dbReference type="ARBA" id="ARBA00047672"/>
    </source>
</evidence>
<evidence type="ECO:0000313" key="22">
    <source>
        <dbReference type="EMBL" id="KAK7465898.1"/>
    </source>
</evidence>